<organism evidence="1 2">
    <name type="scientific">Ponticaulis profundi</name>
    <dbReference type="NCBI Taxonomy" id="2665222"/>
    <lineage>
        <taxon>Bacteria</taxon>
        <taxon>Pseudomonadati</taxon>
        <taxon>Pseudomonadota</taxon>
        <taxon>Alphaproteobacteria</taxon>
        <taxon>Hyphomonadales</taxon>
        <taxon>Hyphomonadaceae</taxon>
        <taxon>Ponticaulis</taxon>
    </lineage>
</organism>
<protein>
    <submittedName>
        <fullName evidence="1">Uncharacterized protein</fullName>
    </submittedName>
</protein>
<dbReference type="Proteomes" id="UP001596303">
    <property type="component" value="Unassembled WGS sequence"/>
</dbReference>
<evidence type="ECO:0000313" key="2">
    <source>
        <dbReference type="Proteomes" id="UP001596303"/>
    </source>
</evidence>
<proteinExistence type="predicted"/>
<name>A0ABW1SC81_9PROT</name>
<dbReference type="RefSeq" id="WP_377379945.1">
    <property type="nucleotide sequence ID" value="NZ_JBHSSW010000025.1"/>
</dbReference>
<gene>
    <name evidence="1" type="ORF">ACFQDM_13730</name>
</gene>
<evidence type="ECO:0000313" key="1">
    <source>
        <dbReference type="EMBL" id="MFC6199140.1"/>
    </source>
</evidence>
<reference evidence="2" key="1">
    <citation type="journal article" date="2019" name="Int. J. Syst. Evol. Microbiol.">
        <title>The Global Catalogue of Microorganisms (GCM) 10K type strain sequencing project: providing services to taxonomists for standard genome sequencing and annotation.</title>
        <authorList>
            <consortium name="The Broad Institute Genomics Platform"/>
            <consortium name="The Broad Institute Genome Sequencing Center for Infectious Disease"/>
            <person name="Wu L."/>
            <person name="Ma J."/>
        </authorList>
    </citation>
    <scope>NUCLEOTIDE SEQUENCE [LARGE SCALE GENOMIC DNA]</scope>
    <source>
        <strain evidence="2">CGMCC-1.15741</strain>
    </source>
</reference>
<sequence length="74" mass="8189">MHRSWLIRRLRRDFGLRPGGMDGHTYGRAIDGLWQNQPEAKSANGLLMMIAMNEVARPGLSACRRAQAPDQAGG</sequence>
<comment type="caution">
    <text evidence="1">The sequence shown here is derived from an EMBL/GenBank/DDBJ whole genome shotgun (WGS) entry which is preliminary data.</text>
</comment>
<keyword evidence="2" id="KW-1185">Reference proteome</keyword>
<accession>A0ABW1SC81</accession>
<dbReference type="EMBL" id="JBHSSW010000025">
    <property type="protein sequence ID" value="MFC6199140.1"/>
    <property type="molecule type" value="Genomic_DNA"/>
</dbReference>